<accession>A0AAW2HAH9</accession>
<dbReference type="InterPro" id="IPR038422">
    <property type="entry name" value="Cut8/Sts1_sf"/>
</dbReference>
<dbReference type="GO" id="GO:0070628">
    <property type="term" value="F:proteasome binding"/>
    <property type="evidence" value="ECO:0007669"/>
    <property type="project" value="TreeGrafter"/>
</dbReference>
<evidence type="ECO:0000256" key="1">
    <source>
        <dbReference type="ARBA" id="ARBA00004123"/>
    </source>
</evidence>
<organism evidence="4">
    <name type="scientific">Menopon gallinae</name>
    <name type="common">poultry shaft louse</name>
    <dbReference type="NCBI Taxonomy" id="328185"/>
    <lineage>
        <taxon>Eukaryota</taxon>
        <taxon>Metazoa</taxon>
        <taxon>Ecdysozoa</taxon>
        <taxon>Arthropoda</taxon>
        <taxon>Hexapoda</taxon>
        <taxon>Insecta</taxon>
        <taxon>Pterygota</taxon>
        <taxon>Neoptera</taxon>
        <taxon>Paraneoptera</taxon>
        <taxon>Psocodea</taxon>
        <taxon>Troctomorpha</taxon>
        <taxon>Phthiraptera</taxon>
        <taxon>Amblycera</taxon>
        <taxon>Menoponidae</taxon>
        <taxon>Menopon</taxon>
    </lineage>
</organism>
<comment type="similarity">
    <text evidence="2">Belongs to the cut8/STS1 family.</text>
</comment>
<dbReference type="GO" id="GO:0031144">
    <property type="term" value="P:proteasome localization"/>
    <property type="evidence" value="ECO:0007669"/>
    <property type="project" value="InterPro"/>
</dbReference>
<keyword evidence="3" id="KW-0539">Nucleus</keyword>
<dbReference type="Gene3D" id="1.20.58.1590">
    <property type="entry name" value="Tethering factor for nuclear proteasome Cut8/Sts1"/>
    <property type="match status" value="1"/>
</dbReference>
<protein>
    <recommendedName>
        <fullName evidence="5">Tethering factor for nuclear proteasome STS1</fullName>
    </recommendedName>
</protein>
<evidence type="ECO:0000256" key="3">
    <source>
        <dbReference type="ARBA" id="ARBA00023242"/>
    </source>
</evidence>
<dbReference type="PANTHER" id="PTHR28032">
    <property type="entry name" value="FI02826P"/>
    <property type="match status" value="1"/>
</dbReference>
<dbReference type="AlphaFoldDB" id="A0AAW2HAH9"/>
<gene>
    <name evidence="4" type="ORF">PYX00_009241</name>
</gene>
<dbReference type="InterPro" id="IPR013868">
    <property type="entry name" value="Cut8/Sts1_fam"/>
</dbReference>
<sequence>MDTTPNTQAPVNRRTTRSALAEIPARLDFKIILVAVTPGANGGGILNVTNRTTDATSPAPSPDELVIQQRGRRKLPVTWSPDIDANKRQGPLSKDRTPVKMMMKESPSKSTIVLRSTPRKRLLLNDPKELCFTLLDKHCKKSPPPAISSPVSTSTTPFQSALKGLSQDQLIKIFENVLKKYPHLEPEIMDTLPAPDIKPLEEKLNYLKKNIFKSLPNSRLTSKTDSPAYSRAATHVTAFKKCVIEQGKVLMDGQHWNSVLEYVLVAWGYVKATPLWDNPPHNAARKQCFKSLAAMAINAMKKGAWSPEQIEEIYARFINFDPESEDMQACIKQIAQLRKK</sequence>
<comment type="subcellular location">
    <subcellularLocation>
        <location evidence="1">Nucleus</location>
    </subcellularLocation>
</comment>
<dbReference type="GO" id="GO:0071630">
    <property type="term" value="P:nuclear protein quality control by the ubiquitin-proteasome system"/>
    <property type="evidence" value="ECO:0007669"/>
    <property type="project" value="InterPro"/>
</dbReference>
<dbReference type="Pfam" id="PF08559">
    <property type="entry name" value="Cut8"/>
    <property type="match status" value="1"/>
</dbReference>
<dbReference type="PANTHER" id="PTHR28032:SF1">
    <property type="entry name" value="FI02826P"/>
    <property type="match status" value="1"/>
</dbReference>
<comment type="caution">
    <text evidence="4">The sequence shown here is derived from an EMBL/GenBank/DDBJ whole genome shotgun (WGS) entry which is preliminary data.</text>
</comment>
<evidence type="ECO:0008006" key="5">
    <source>
        <dbReference type="Google" id="ProtNLM"/>
    </source>
</evidence>
<dbReference type="GO" id="GO:0031965">
    <property type="term" value="C:nuclear membrane"/>
    <property type="evidence" value="ECO:0007669"/>
    <property type="project" value="TreeGrafter"/>
</dbReference>
<evidence type="ECO:0000256" key="2">
    <source>
        <dbReference type="ARBA" id="ARBA00006199"/>
    </source>
</evidence>
<evidence type="ECO:0000313" key="4">
    <source>
        <dbReference type="EMBL" id="KAL0266792.1"/>
    </source>
</evidence>
<dbReference type="EMBL" id="JARGDH010000005">
    <property type="protein sequence ID" value="KAL0266792.1"/>
    <property type="molecule type" value="Genomic_DNA"/>
</dbReference>
<reference evidence="4" key="1">
    <citation type="journal article" date="2024" name="Gigascience">
        <title>Chromosome-level genome of the poultry shaft louse Menopon gallinae provides insight into the host-switching and adaptive evolution of parasitic lice.</title>
        <authorList>
            <person name="Xu Y."/>
            <person name="Ma L."/>
            <person name="Liu S."/>
            <person name="Liang Y."/>
            <person name="Liu Q."/>
            <person name="He Z."/>
            <person name="Tian L."/>
            <person name="Duan Y."/>
            <person name="Cai W."/>
            <person name="Li H."/>
            <person name="Song F."/>
        </authorList>
    </citation>
    <scope>NUCLEOTIDE SEQUENCE</scope>
    <source>
        <strain evidence="4">Cailab_2023a</strain>
    </source>
</reference>
<name>A0AAW2HAH9_9NEOP</name>
<proteinExistence type="inferred from homology"/>